<dbReference type="AlphaFoldDB" id="A0A844RPW6"/>
<accession>A0A844RPW6</accession>
<reference evidence="2 3" key="1">
    <citation type="submission" date="2019-11" db="EMBL/GenBank/DDBJ databases">
        <title>Whole genome shotgun sequencing (WGS) data from Adlercreutzia equolifaciens ResAG-91, Eggerthella lenta MRI-F36, MRI-F37, MRI-F40, ResAG-49, ResAG-88, ResAG-121, ResAG-145, and Gordonibacter sp. ResAG-5, ResAG-26, ResAG-43, ResAG-50, ResAG-59.</title>
        <authorList>
            <person name="Stoll D.A."/>
            <person name="Danylec N."/>
            <person name="Franz C.M.A.P."/>
            <person name="Huch M."/>
        </authorList>
    </citation>
    <scope>NUCLEOTIDE SEQUENCE [LARGE SCALE GENOMIC DNA]</scope>
    <source>
        <strain evidence="2 3">ResAG-88</strain>
    </source>
</reference>
<dbReference type="Gene3D" id="3.80.10.10">
    <property type="entry name" value="Ribonuclease Inhibitor"/>
    <property type="match status" value="1"/>
</dbReference>
<dbReference type="InterPro" id="IPR032675">
    <property type="entry name" value="LRR_dom_sf"/>
</dbReference>
<feature type="non-terminal residue" evidence="2">
    <location>
        <position position="429"/>
    </location>
</feature>
<sequence>MLNICRTMGNGRHRKARICAPRRGKRRVRGHRTRRPPTGNGGAGSGMRRDRHMGQGTSAASRAGKASALALSILLAFGAPLDGLSAYAAEKAEPLAERSETAPSRLSAQVEGESKLDASTHSDPSSATAGQSSKTDEESRSEGPIRLSGAQAAADVPLSSEASKPSVGEIVQDGLVYCIVGDEAALVGWRASSLEGDIVVPALVSSGDDAYAVTAVGVEESDESDEEGVLAGSAATSLSLPESVETVFDGALSGCLSLARVSVSSKNETYASFDGMLLSKDLSNLLLVPEGKEGVAMLPDQTDIVPALAFSHCAGLSCILVGEGSTSFSSRNGLLYTKDMKALVACPPGAGDAVVIPEGVESIGPGAFAGCAVSSITVLGDVREIAPDAFDAEAKASAVVAIPAGEGHGARRAAWEAAGFSRFSGPARP</sequence>
<proteinExistence type="predicted"/>
<evidence type="ECO:0000313" key="2">
    <source>
        <dbReference type="EMBL" id="MVN34414.1"/>
    </source>
</evidence>
<feature type="compositionally biased region" description="Basic and acidic residues" evidence="1">
    <location>
        <begin position="134"/>
        <end position="143"/>
    </location>
</feature>
<evidence type="ECO:0000313" key="3">
    <source>
        <dbReference type="Proteomes" id="UP000436429"/>
    </source>
</evidence>
<dbReference type="Gene3D" id="3.40.50.12480">
    <property type="match status" value="1"/>
</dbReference>
<gene>
    <name evidence="2" type="ORF">GO726_14785</name>
</gene>
<feature type="compositionally biased region" description="Basic residues" evidence="1">
    <location>
        <begin position="21"/>
        <end position="35"/>
    </location>
</feature>
<feature type="region of interest" description="Disordered" evidence="1">
    <location>
        <begin position="21"/>
        <end position="60"/>
    </location>
</feature>
<evidence type="ECO:0000256" key="1">
    <source>
        <dbReference type="SAM" id="MobiDB-lite"/>
    </source>
</evidence>
<dbReference type="InterPro" id="IPR026906">
    <property type="entry name" value="LRR_5"/>
</dbReference>
<feature type="region of interest" description="Disordered" evidence="1">
    <location>
        <begin position="94"/>
        <end position="164"/>
    </location>
</feature>
<dbReference type="Pfam" id="PF13306">
    <property type="entry name" value="LRR_5"/>
    <property type="match status" value="2"/>
</dbReference>
<feature type="compositionally biased region" description="Polar residues" evidence="1">
    <location>
        <begin position="121"/>
        <end position="133"/>
    </location>
</feature>
<comment type="caution">
    <text evidence="2">The sequence shown here is derived from an EMBL/GenBank/DDBJ whole genome shotgun (WGS) entry which is preliminary data.</text>
</comment>
<dbReference type="Proteomes" id="UP000436429">
    <property type="component" value="Unassembled WGS sequence"/>
</dbReference>
<name>A0A844RPW6_EGGLN</name>
<organism evidence="2 3">
    <name type="scientific">Eggerthella lenta</name>
    <name type="common">Eubacterium lentum</name>
    <dbReference type="NCBI Taxonomy" id="84112"/>
    <lineage>
        <taxon>Bacteria</taxon>
        <taxon>Bacillati</taxon>
        <taxon>Actinomycetota</taxon>
        <taxon>Coriobacteriia</taxon>
        <taxon>Eggerthellales</taxon>
        <taxon>Eggerthellaceae</taxon>
        <taxon>Eggerthella</taxon>
    </lineage>
</organism>
<protein>
    <submittedName>
        <fullName evidence="2">Leucine-rich repeat protein</fullName>
    </submittedName>
</protein>
<dbReference type="EMBL" id="WPOM01000058">
    <property type="protein sequence ID" value="MVN34414.1"/>
    <property type="molecule type" value="Genomic_DNA"/>
</dbReference>